<dbReference type="KEGG" id="car:cauri_0419"/>
<reference evidence="6 7" key="1">
    <citation type="journal article" date="2010" name="BMC Genomics">
        <title>Complete genome sequence and lifestyle of black-pigmented Corynebacterium aurimucosum ATCC 700975 (formerly C. nigricans CN-1) isolated from a vaginal swab of a woman with spontaneous abortion.</title>
        <authorList>
            <person name="Trost E."/>
            <person name="Gotker S."/>
            <person name="Schneider J."/>
            <person name="Schneiker-Bekel S."/>
            <person name="Szczepanowski R."/>
            <person name="Tilker A."/>
            <person name="Viehoever P."/>
            <person name="Arnold W."/>
            <person name="Bekel T."/>
            <person name="Blom J."/>
            <person name="Gartemann K.H."/>
            <person name="Linke B."/>
            <person name="Goesmann A."/>
            <person name="Puhler A."/>
            <person name="Shukla S.K."/>
            <person name="Tauch A."/>
        </authorList>
    </citation>
    <scope>NUCLEOTIDE SEQUENCE [LARGE SCALE GENOMIC DNA]</scope>
    <source>
        <strain evidence="7">ATCC 700975 / DSM 44827 / CIP 107346 / CN-1</strain>
    </source>
</reference>
<keyword evidence="3" id="KW-0815">Transposition</keyword>
<dbReference type="AlphaFoldDB" id="C3PKT2"/>
<dbReference type="InterPro" id="IPR001207">
    <property type="entry name" value="Transposase_mutator"/>
</dbReference>
<dbReference type="GO" id="GO:0003677">
    <property type="term" value="F:DNA binding"/>
    <property type="evidence" value="ECO:0007669"/>
    <property type="project" value="UniProtKB-KW"/>
</dbReference>
<dbReference type="RefSeq" id="WP_012714840.1">
    <property type="nucleotide sequence ID" value="NC_012590.1"/>
</dbReference>
<evidence type="ECO:0000256" key="3">
    <source>
        <dbReference type="ARBA" id="ARBA00022578"/>
    </source>
</evidence>
<evidence type="ECO:0000313" key="6">
    <source>
        <dbReference type="EMBL" id="ACP32018.1"/>
    </source>
</evidence>
<keyword evidence="5" id="KW-0233">DNA recombination</keyword>
<dbReference type="Pfam" id="PF00872">
    <property type="entry name" value="Transposase_mut"/>
    <property type="match status" value="1"/>
</dbReference>
<dbReference type="STRING" id="548476.cauri_0419"/>
<evidence type="ECO:0000256" key="2">
    <source>
        <dbReference type="ARBA" id="ARBA00010961"/>
    </source>
</evidence>
<name>C3PKT2_CORA7</name>
<dbReference type="EMBL" id="CP001601">
    <property type="protein sequence ID" value="ACP32018.1"/>
    <property type="molecule type" value="Genomic_DNA"/>
</dbReference>
<dbReference type="GeneID" id="31923036"/>
<evidence type="ECO:0000256" key="1">
    <source>
        <dbReference type="ARBA" id="ARBA00002190"/>
    </source>
</evidence>
<accession>C3PKT2</accession>
<keyword evidence="7" id="KW-1185">Reference proteome</keyword>
<comment type="similarity">
    <text evidence="2">Belongs to the transposase mutator family.</text>
</comment>
<protein>
    <submittedName>
        <fullName evidence="6">Putative transposase</fullName>
    </submittedName>
</protein>
<dbReference type="GO" id="GO:0006313">
    <property type="term" value="P:DNA transposition"/>
    <property type="evidence" value="ECO:0007669"/>
    <property type="project" value="InterPro"/>
</dbReference>
<comment type="function">
    <text evidence="1">Required for the transposition of the insertion element.</text>
</comment>
<organism evidence="6 7">
    <name type="scientific">Corynebacterium aurimucosum (strain ATCC 700975 / DSM 44827 / CIP 107346 / CN-1)</name>
    <name type="common">Corynebacterium nigricans</name>
    <dbReference type="NCBI Taxonomy" id="548476"/>
    <lineage>
        <taxon>Bacteria</taxon>
        <taxon>Bacillati</taxon>
        <taxon>Actinomycetota</taxon>
        <taxon>Actinomycetes</taxon>
        <taxon>Mycobacteriales</taxon>
        <taxon>Corynebacteriaceae</taxon>
        <taxon>Corynebacterium</taxon>
    </lineage>
</organism>
<dbReference type="Proteomes" id="UP000002077">
    <property type="component" value="Chromosome"/>
</dbReference>
<gene>
    <name evidence="6" type="ordered locus">cauri_0419</name>
</gene>
<dbReference type="eggNOG" id="COG3677">
    <property type="taxonomic scope" value="Bacteria"/>
</dbReference>
<evidence type="ECO:0000256" key="5">
    <source>
        <dbReference type="ARBA" id="ARBA00023172"/>
    </source>
</evidence>
<dbReference type="HOGENOM" id="CLU_062186_0_0_11"/>
<evidence type="ECO:0000256" key="4">
    <source>
        <dbReference type="ARBA" id="ARBA00023125"/>
    </source>
</evidence>
<evidence type="ECO:0000313" key="7">
    <source>
        <dbReference type="Proteomes" id="UP000002077"/>
    </source>
</evidence>
<proteinExistence type="inferred from homology"/>
<keyword evidence="4" id="KW-0238">DNA-binding</keyword>
<dbReference type="GO" id="GO:0004803">
    <property type="term" value="F:transposase activity"/>
    <property type="evidence" value="ECO:0007669"/>
    <property type="project" value="InterPro"/>
</dbReference>
<sequence>MHKNGTTTARTPRWRCPNCNASQTGTRANTANIQHFKVFLDWVLTGEPAQRIAHRLHVTRRTLTRWFTFFWFIVVPSHTDKFRVYDQLFIDGTYFHKKCLLVACTAEHPVAWLWCTGESKYNYARLLDMLAPPLIVTIGGSGGARAVIKKHWPDTKIQRCLVHVQRNILTDISRHPRYLAHKALRKFAYQLTHIETQDEAREFITRVHKASVTFGPWLKEKTYRSQVKAADIPRWVKPSQKFWFTHRGARRSFNRLNELINDGTLFTYLNPPEGITEVPRVFPRHLP</sequence>